<dbReference type="Proteomes" id="UP001234297">
    <property type="component" value="Chromosome 1"/>
</dbReference>
<accession>A0ACC2MVR9</accession>
<evidence type="ECO:0000313" key="1">
    <source>
        <dbReference type="EMBL" id="KAJ8649608.1"/>
    </source>
</evidence>
<name>A0ACC2MVR9_PERAE</name>
<reference evidence="1 2" key="1">
    <citation type="journal article" date="2022" name="Hortic Res">
        <title>A haplotype resolved chromosomal level avocado genome allows analysis of novel avocado genes.</title>
        <authorList>
            <person name="Nath O."/>
            <person name="Fletcher S.J."/>
            <person name="Hayward A."/>
            <person name="Shaw L.M."/>
            <person name="Masouleh A.K."/>
            <person name="Furtado A."/>
            <person name="Henry R.J."/>
            <person name="Mitter N."/>
        </authorList>
    </citation>
    <scope>NUCLEOTIDE SEQUENCE [LARGE SCALE GENOMIC DNA]</scope>
    <source>
        <strain evidence="2">cv. Hass</strain>
    </source>
</reference>
<proteinExistence type="predicted"/>
<gene>
    <name evidence="1" type="ORF">MRB53_002631</name>
</gene>
<dbReference type="EMBL" id="CM056809">
    <property type="protein sequence ID" value="KAJ8649608.1"/>
    <property type="molecule type" value="Genomic_DNA"/>
</dbReference>
<comment type="caution">
    <text evidence="1">The sequence shown here is derived from an EMBL/GenBank/DDBJ whole genome shotgun (WGS) entry which is preliminary data.</text>
</comment>
<evidence type="ECO:0000313" key="2">
    <source>
        <dbReference type="Proteomes" id="UP001234297"/>
    </source>
</evidence>
<organism evidence="1 2">
    <name type="scientific">Persea americana</name>
    <name type="common">Avocado</name>
    <dbReference type="NCBI Taxonomy" id="3435"/>
    <lineage>
        <taxon>Eukaryota</taxon>
        <taxon>Viridiplantae</taxon>
        <taxon>Streptophyta</taxon>
        <taxon>Embryophyta</taxon>
        <taxon>Tracheophyta</taxon>
        <taxon>Spermatophyta</taxon>
        <taxon>Magnoliopsida</taxon>
        <taxon>Magnoliidae</taxon>
        <taxon>Laurales</taxon>
        <taxon>Lauraceae</taxon>
        <taxon>Persea</taxon>
    </lineage>
</organism>
<protein>
    <submittedName>
        <fullName evidence="1">Uncharacterized protein</fullName>
    </submittedName>
</protein>
<sequence length="294" mass="33126">MNRTSPREFNLGKDLRQKQRTVPFVLLEASAFTITQNPMTVMEKKLRIPLYRPLDARAKGKGDGVPRRKAFEILRRRLVDVKEEFHSSSFDLRVTFNKVAFEFHYINPILRASDFSSKEYDVRFGSRDVHLEVAKNFLIPGLQSGFKGLELLVENELGVSFDEEVPNNCHQTIREGEGPSMIGEGTVKPSSNIGPTLPIIGPGEAATREANVLQARGNEFQSSWGVNGVDAEFFHCRGDHIEVPNNSPWVVVRKGRGTQVEKLTKVKEYEGEALVKNQMEGIAEGWGKLDKKEK</sequence>
<keyword evidence="2" id="KW-1185">Reference proteome</keyword>